<name>A0A381N9G4_9ZZZZ</name>
<dbReference type="EMBL" id="UINC01000214">
    <property type="protein sequence ID" value="SUZ51260.1"/>
    <property type="molecule type" value="Genomic_DNA"/>
</dbReference>
<dbReference type="PROSITE" id="PS51257">
    <property type="entry name" value="PROKAR_LIPOPROTEIN"/>
    <property type="match status" value="1"/>
</dbReference>
<dbReference type="SMART" id="SM00028">
    <property type="entry name" value="TPR"/>
    <property type="match status" value="4"/>
</dbReference>
<dbReference type="PROSITE" id="PS50005">
    <property type="entry name" value="TPR"/>
    <property type="match status" value="2"/>
</dbReference>
<evidence type="ECO:0000259" key="1">
    <source>
        <dbReference type="PROSITE" id="PS51272"/>
    </source>
</evidence>
<gene>
    <name evidence="2" type="ORF">METZ01_LOCUS4114</name>
</gene>
<protein>
    <recommendedName>
        <fullName evidence="1">SLH domain-containing protein</fullName>
    </recommendedName>
</protein>
<organism evidence="2">
    <name type="scientific">marine metagenome</name>
    <dbReference type="NCBI Taxonomy" id="408172"/>
    <lineage>
        <taxon>unclassified sequences</taxon>
        <taxon>metagenomes</taxon>
        <taxon>ecological metagenomes</taxon>
    </lineage>
</organism>
<proteinExistence type="predicted"/>
<dbReference type="InterPro" id="IPR037919">
    <property type="entry name" value="OGT"/>
</dbReference>
<dbReference type="PANTHER" id="PTHR44366:SF1">
    <property type="entry name" value="UDP-N-ACETYLGLUCOSAMINE--PEPTIDE N-ACETYLGLUCOSAMINYLTRANSFERASE 110 KDA SUBUNIT"/>
    <property type="match status" value="1"/>
</dbReference>
<dbReference type="Gene3D" id="1.25.40.10">
    <property type="entry name" value="Tetratricopeptide repeat domain"/>
    <property type="match status" value="1"/>
</dbReference>
<dbReference type="PROSITE" id="PS51272">
    <property type="entry name" value="SLH"/>
    <property type="match status" value="1"/>
</dbReference>
<evidence type="ECO:0000313" key="2">
    <source>
        <dbReference type="EMBL" id="SUZ51260.1"/>
    </source>
</evidence>
<feature type="domain" description="SLH" evidence="1">
    <location>
        <begin position="327"/>
        <end position="390"/>
    </location>
</feature>
<dbReference type="AlphaFoldDB" id="A0A381N9G4"/>
<dbReference type="PANTHER" id="PTHR44366">
    <property type="entry name" value="UDP-N-ACETYLGLUCOSAMINE--PEPTIDE N-ACETYLGLUCOSAMINYLTRANSFERASE 110 KDA SUBUNIT"/>
    <property type="match status" value="1"/>
</dbReference>
<dbReference type="GO" id="GO:0006493">
    <property type="term" value="P:protein O-linked glycosylation"/>
    <property type="evidence" value="ECO:0007669"/>
    <property type="project" value="InterPro"/>
</dbReference>
<accession>A0A381N9G4</accession>
<dbReference type="InterPro" id="IPR001119">
    <property type="entry name" value="SLH_dom"/>
</dbReference>
<dbReference type="Pfam" id="PF14559">
    <property type="entry name" value="TPR_19"/>
    <property type="match status" value="1"/>
</dbReference>
<dbReference type="SUPFAM" id="SSF48452">
    <property type="entry name" value="TPR-like"/>
    <property type="match status" value="1"/>
</dbReference>
<dbReference type="GO" id="GO:0097363">
    <property type="term" value="F:protein O-acetylglucosaminyltransferase activity"/>
    <property type="evidence" value="ECO:0007669"/>
    <property type="project" value="TreeGrafter"/>
</dbReference>
<reference evidence="2" key="1">
    <citation type="submission" date="2018-05" db="EMBL/GenBank/DDBJ databases">
        <authorList>
            <person name="Lanie J.A."/>
            <person name="Ng W.-L."/>
            <person name="Kazmierczak K.M."/>
            <person name="Andrzejewski T.M."/>
            <person name="Davidsen T.M."/>
            <person name="Wayne K.J."/>
            <person name="Tettelin H."/>
            <person name="Glass J.I."/>
            <person name="Rusch D."/>
            <person name="Podicherti R."/>
            <person name="Tsui H.-C.T."/>
            <person name="Winkler M.E."/>
        </authorList>
    </citation>
    <scope>NUCLEOTIDE SEQUENCE</scope>
</reference>
<sequence length="457" mass="50309">MRGNLFRRDRLFVLLFVGIIWTVGCAPTPTPVAPGVSQFPNFIFPTVPDSMVNSPVVSEHIEAWRRLQAGDLLSATAGFSEVLSANEIFYPAETGLGYVDIVARRLDDALERFGSVLEDVPGYAPAWVGRGEALLASGREVEAMLAYESALVADSNLSDVRRRIQVLRFRRVRVAIEIARAAEQAERYGEARQAYEEALTIAPNSGVVYRGLAFIEHRLGDLGRALEHVMRANDLEPSDPEGLTLQGEILESLGDLEGAETVFSQAARIDPTPDRRENLNRVQGRLTALRLPPEYRAIPTKDRITRAELASIIGVNLDRLLSSSEQNVTVLTTDTRTHWAYQWILLVVEAGVMEVFSNHTFQPESFVDRGGLAQVVNRVLTLIVRRDPSSGASWQAVRRQFTDVDQQHLLHEAASVAVAAEVLPVLEGNRFGLTDSVSGREALAAVGQLEGLLVPEK</sequence>
<dbReference type="InterPro" id="IPR019734">
    <property type="entry name" value="TPR_rpt"/>
</dbReference>
<dbReference type="InterPro" id="IPR011990">
    <property type="entry name" value="TPR-like_helical_dom_sf"/>
</dbReference>
<dbReference type="Pfam" id="PF00395">
    <property type="entry name" value="SLH"/>
    <property type="match status" value="1"/>
</dbReference>
<dbReference type="Pfam" id="PF13432">
    <property type="entry name" value="TPR_16"/>
    <property type="match status" value="1"/>
</dbReference>